<comment type="caution">
    <text evidence="3">The sequence shown here is derived from an EMBL/GenBank/DDBJ whole genome shotgun (WGS) entry which is preliminary data.</text>
</comment>
<dbReference type="EMBL" id="JBHRYN010000008">
    <property type="protein sequence ID" value="MFC3701378.1"/>
    <property type="molecule type" value="Genomic_DNA"/>
</dbReference>
<protein>
    <submittedName>
        <fullName evidence="3">DUF4124 domain-containing protein</fullName>
    </submittedName>
</protein>
<reference evidence="4" key="1">
    <citation type="journal article" date="2019" name="Int. J. Syst. Evol. Microbiol.">
        <title>The Global Catalogue of Microorganisms (GCM) 10K type strain sequencing project: providing services to taxonomists for standard genome sequencing and annotation.</title>
        <authorList>
            <consortium name="The Broad Institute Genomics Platform"/>
            <consortium name="The Broad Institute Genome Sequencing Center for Infectious Disease"/>
            <person name="Wu L."/>
            <person name="Ma J."/>
        </authorList>
    </citation>
    <scope>NUCLEOTIDE SEQUENCE [LARGE SCALE GENOMIC DNA]</scope>
    <source>
        <strain evidence="4">CECT 8288</strain>
    </source>
</reference>
<proteinExistence type="predicted"/>
<dbReference type="RefSeq" id="WP_290282621.1">
    <property type="nucleotide sequence ID" value="NZ_JAUFQI010000001.1"/>
</dbReference>
<accession>A0ABV7WQ35</accession>
<sequence length="165" mass="18168">MIRLFSLILLACLPFMTFAAGKIYTWQDENGNTVYGDRPPAEAEVTEIAIQGKKKAAVEVESDALTGEWFGAGDKGGEVKMSMRSAGNIVFTQTRSDQSVYNYQGVWTLEDTTLTVITEFTQEISSAGKISRSVEPVQLIYTIVDFDGANMEFIAGQERFTVGKL</sequence>
<feature type="domain" description="DUF4124" evidence="2">
    <location>
        <begin position="11"/>
        <end position="62"/>
    </location>
</feature>
<dbReference type="Proteomes" id="UP001595710">
    <property type="component" value="Unassembled WGS sequence"/>
</dbReference>
<keyword evidence="4" id="KW-1185">Reference proteome</keyword>
<evidence type="ECO:0000256" key="1">
    <source>
        <dbReference type="SAM" id="SignalP"/>
    </source>
</evidence>
<evidence type="ECO:0000313" key="3">
    <source>
        <dbReference type="EMBL" id="MFC3701378.1"/>
    </source>
</evidence>
<keyword evidence="1" id="KW-0732">Signal</keyword>
<organism evidence="3 4">
    <name type="scientific">Reinekea marina</name>
    <dbReference type="NCBI Taxonomy" id="1310421"/>
    <lineage>
        <taxon>Bacteria</taxon>
        <taxon>Pseudomonadati</taxon>
        <taxon>Pseudomonadota</taxon>
        <taxon>Gammaproteobacteria</taxon>
        <taxon>Oceanospirillales</taxon>
        <taxon>Saccharospirillaceae</taxon>
        <taxon>Reinekea</taxon>
    </lineage>
</organism>
<feature type="signal peptide" evidence="1">
    <location>
        <begin position="1"/>
        <end position="19"/>
    </location>
</feature>
<gene>
    <name evidence="3" type="ORF">ACFOND_06955</name>
</gene>
<evidence type="ECO:0000313" key="4">
    <source>
        <dbReference type="Proteomes" id="UP001595710"/>
    </source>
</evidence>
<dbReference type="InterPro" id="IPR025392">
    <property type="entry name" value="DUF4124"/>
</dbReference>
<evidence type="ECO:0000259" key="2">
    <source>
        <dbReference type="Pfam" id="PF13511"/>
    </source>
</evidence>
<dbReference type="Pfam" id="PF13511">
    <property type="entry name" value="DUF4124"/>
    <property type="match status" value="1"/>
</dbReference>
<name>A0ABV7WQ35_9GAMM</name>
<feature type="chain" id="PRO_5046320185" evidence="1">
    <location>
        <begin position="20"/>
        <end position="165"/>
    </location>
</feature>